<feature type="region of interest" description="Disordered" evidence="1">
    <location>
        <begin position="171"/>
        <end position="195"/>
    </location>
</feature>
<protein>
    <recommendedName>
        <fullName evidence="2">Fe2OG dioxygenase domain-containing protein</fullName>
    </recommendedName>
</protein>
<evidence type="ECO:0000256" key="1">
    <source>
        <dbReference type="SAM" id="MobiDB-lite"/>
    </source>
</evidence>
<feature type="region of interest" description="Disordered" evidence="1">
    <location>
        <begin position="528"/>
        <end position="569"/>
    </location>
</feature>
<dbReference type="PANTHER" id="PTHR33099">
    <property type="entry name" value="FE2OG DIOXYGENASE DOMAIN-CONTAINING PROTEIN"/>
    <property type="match status" value="1"/>
</dbReference>
<dbReference type="Pfam" id="PF13640">
    <property type="entry name" value="2OG-FeII_Oxy_3"/>
    <property type="match status" value="1"/>
</dbReference>
<dbReference type="Gene3D" id="2.60.120.620">
    <property type="entry name" value="q2cbj1_9rhob like domain"/>
    <property type="match status" value="1"/>
</dbReference>
<feature type="region of interest" description="Disordered" evidence="1">
    <location>
        <begin position="1"/>
        <end position="22"/>
    </location>
</feature>
<gene>
    <name evidence="3" type="ORF">VKT23_002893</name>
</gene>
<dbReference type="Proteomes" id="UP001498398">
    <property type="component" value="Unassembled WGS sequence"/>
</dbReference>
<feature type="compositionally biased region" description="Acidic residues" evidence="1">
    <location>
        <begin position="555"/>
        <end position="564"/>
    </location>
</feature>
<feature type="compositionally biased region" description="Basic and acidic residues" evidence="1">
    <location>
        <begin position="528"/>
        <end position="539"/>
    </location>
</feature>
<feature type="compositionally biased region" description="Acidic residues" evidence="1">
    <location>
        <begin position="181"/>
        <end position="192"/>
    </location>
</feature>
<feature type="compositionally biased region" description="Basic and acidic residues" evidence="1">
    <location>
        <begin position="108"/>
        <end position="127"/>
    </location>
</feature>
<keyword evidence="4" id="KW-1185">Reference proteome</keyword>
<name>A0ABR1K1X8_9AGAR</name>
<dbReference type="InterPro" id="IPR044862">
    <property type="entry name" value="Pro_4_hyd_alph_FE2OG_OXY"/>
</dbReference>
<dbReference type="PROSITE" id="PS51471">
    <property type="entry name" value="FE2OG_OXY"/>
    <property type="match status" value="1"/>
</dbReference>
<comment type="caution">
    <text evidence="3">The sequence shown here is derived from an EMBL/GenBank/DDBJ whole genome shotgun (WGS) entry which is preliminary data.</text>
</comment>
<feature type="compositionally biased region" description="Low complexity" evidence="1">
    <location>
        <begin position="1"/>
        <end position="16"/>
    </location>
</feature>
<dbReference type="EMBL" id="JBANRG010000003">
    <property type="protein sequence ID" value="KAK7468377.1"/>
    <property type="molecule type" value="Genomic_DNA"/>
</dbReference>
<accession>A0ABR1K1X8</accession>
<feature type="region of interest" description="Disordered" evidence="1">
    <location>
        <begin position="95"/>
        <end position="128"/>
    </location>
</feature>
<dbReference type="PANTHER" id="PTHR33099:SF11">
    <property type="entry name" value="FE2OG DIOXYGENASE DOMAIN-CONTAINING PROTEIN"/>
    <property type="match status" value="1"/>
</dbReference>
<evidence type="ECO:0000313" key="4">
    <source>
        <dbReference type="Proteomes" id="UP001498398"/>
    </source>
</evidence>
<feature type="domain" description="Fe2OG dioxygenase" evidence="2">
    <location>
        <begin position="283"/>
        <end position="382"/>
    </location>
</feature>
<proteinExistence type="predicted"/>
<sequence>MSSKSSSPSESKPTETPVHEVQTYLDVQERIREPEYHGYDCLPVVVAGGVNISDGSCDARAKIYIDYEGPAGLPGVDPMSSMLLRSIMGRGLGGLGGYGGESARSSRANRERRNREAARKNREEGKANSKLINALSRASLSPWIHENIKPRGWFYEKIRDLKFGIVVEDEGERDEKANKEQEDESEGEDTEEDKVKKKLLQAGTIARPNTSVILAKAKPSSFGKGEETVFDPTYRNGLEIPAEKISFPDASVLKKHIESVVANNLFRNRKKIGKRSRSNATSGIHVKLYKLAVYEKGGHFDWHMDSTHGDNHHATALLFLGSKWNGGELKLRHGGHEFSTKDIKDLGGKEDVYLVAFYTDVEHKVEPVEDGTRIVLQFDVFVDPPAEDDEEGYDTDTSKGPIALAAEEADEYPVIDGIHPESGALEEVAKIIEEKLNGENQEDRLDRIAFPLQHLYRLASIRPEYLKGADAMLYEYLSSYKSGIFDVELHPVLLQEETNSAGRWIGDDSDAVKPQAWVFDSEIAEKGKRKRQEDAADVKSRKRARGPGSSKTSDTSDEDEDEDESKNFEKQEFHLLKNCSLAMVEETGYVEYTGNEAQLGSAKYFGGGMFITMKK</sequence>
<reference evidence="3 4" key="1">
    <citation type="submission" date="2024-01" db="EMBL/GenBank/DDBJ databases">
        <title>A draft genome for the cacao thread blight pathogen Marasmiellus scandens.</title>
        <authorList>
            <person name="Baruah I.K."/>
            <person name="Leung J."/>
            <person name="Bukari Y."/>
            <person name="Amoako-Attah I."/>
            <person name="Meinhardt L.W."/>
            <person name="Bailey B.A."/>
            <person name="Cohen S.P."/>
        </authorList>
    </citation>
    <scope>NUCLEOTIDE SEQUENCE [LARGE SCALE GENOMIC DNA]</scope>
    <source>
        <strain evidence="3 4">GH-19</strain>
    </source>
</reference>
<evidence type="ECO:0000313" key="3">
    <source>
        <dbReference type="EMBL" id="KAK7468377.1"/>
    </source>
</evidence>
<organism evidence="3 4">
    <name type="scientific">Marasmiellus scandens</name>
    <dbReference type="NCBI Taxonomy" id="2682957"/>
    <lineage>
        <taxon>Eukaryota</taxon>
        <taxon>Fungi</taxon>
        <taxon>Dikarya</taxon>
        <taxon>Basidiomycota</taxon>
        <taxon>Agaricomycotina</taxon>
        <taxon>Agaricomycetes</taxon>
        <taxon>Agaricomycetidae</taxon>
        <taxon>Agaricales</taxon>
        <taxon>Marasmiineae</taxon>
        <taxon>Omphalotaceae</taxon>
        <taxon>Marasmiellus</taxon>
    </lineage>
</organism>
<dbReference type="InterPro" id="IPR005123">
    <property type="entry name" value="Oxoglu/Fe-dep_dioxygenase_dom"/>
</dbReference>
<evidence type="ECO:0000259" key="2">
    <source>
        <dbReference type="PROSITE" id="PS51471"/>
    </source>
</evidence>